<dbReference type="PANTHER" id="PTHR43112">
    <property type="entry name" value="FERREDOXIN"/>
    <property type="match status" value="1"/>
</dbReference>
<keyword evidence="11" id="KW-1185">Reference proteome</keyword>
<keyword evidence="6" id="KW-0408">Iron</keyword>
<keyword evidence="3" id="KW-0001">2Fe-2S</keyword>
<dbReference type="RefSeq" id="WP_210801533.1">
    <property type="nucleotide sequence ID" value="NZ_JAGQDE010000006.1"/>
</dbReference>
<evidence type="ECO:0000256" key="1">
    <source>
        <dbReference type="ARBA" id="ARBA00007874"/>
    </source>
</evidence>
<keyword evidence="4" id="KW-0479">Metal-binding</keyword>
<dbReference type="PROSITE" id="PS51085">
    <property type="entry name" value="2FE2S_FER_2"/>
    <property type="match status" value="1"/>
</dbReference>
<evidence type="ECO:0000256" key="2">
    <source>
        <dbReference type="ARBA" id="ARBA00022448"/>
    </source>
</evidence>
<comment type="caution">
    <text evidence="10">The sequence shown here is derived from an EMBL/GenBank/DDBJ whole genome shotgun (WGS) entry which is preliminary data.</text>
</comment>
<evidence type="ECO:0000256" key="7">
    <source>
        <dbReference type="ARBA" id="ARBA00023014"/>
    </source>
</evidence>
<dbReference type="GO" id="GO:0051537">
    <property type="term" value="F:2 iron, 2 sulfur cluster binding"/>
    <property type="evidence" value="ECO:0007669"/>
    <property type="project" value="UniProtKB-KW"/>
</dbReference>
<dbReference type="Proteomes" id="UP000678374">
    <property type="component" value="Unassembled WGS sequence"/>
</dbReference>
<feature type="domain" description="2Fe-2S ferredoxin-type" evidence="9">
    <location>
        <begin position="6"/>
        <end position="95"/>
    </location>
</feature>
<dbReference type="AlphaFoldDB" id="A0A940YHU4"/>
<organism evidence="10 11">
    <name type="scientific">Ideonella aquatica</name>
    <dbReference type="NCBI Taxonomy" id="2824119"/>
    <lineage>
        <taxon>Bacteria</taxon>
        <taxon>Pseudomonadati</taxon>
        <taxon>Pseudomonadota</taxon>
        <taxon>Betaproteobacteria</taxon>
        <taxon>Burkholderiales</taxon>
        <taxon>Sphaerotilaceae</taxon>
        <taxon>Ideonella</taxon>
    </lineage>
</organism>
<dbReference type="PANTHER" id="PTHR43112:SF3">
    <property type="entry name" value="FERREDOXIN-2, CHLOROPLASTIC"/>
    <property type="match status" value="1"/>
</dbReference>
<evidence type="ECO:0000256" key="8">
    <source>
        <dbReference type="ARBA" id="ARBA00034078"/>
    </source>
</evidence>
<proteinExistence type="inferred from homology"/>
<sequence length="112" mass="11902">MTSPLPCLRIEPLGRELPVAPRQSLLEAAQAAGLWLPRSCRNGTCRACLCRLRAGAVSYRVEWPGLSAEERAEGWVLPCVAEPLGDVTIEQPKALDQRISASSSSGDAASAS</sequence>
<accession>A0A940YHU4</accession>
<dbReference type="Gene3D" id="3.10.20.30">
    <property type="match status" value="1"/>
</dbReference>
<evidence type="ECO:0000256" key="4">
    <source>
        <dbReference type="ARBA" id="ARBA00022723"/>
    </source>
</evidence>
<evidence type="ECO:0000256" key="5">
    <source>
        <dbReference type="ARBA" id="ARBA00022982"/>
    </source>
</evidence>
<dbReference type="Pfam" id="PF00111">
    <property type="entry name" value="Fer2"/>
    <property type="match status" value="1"/>
</dbReference>
<protein>
    <submittedName>
        <fullName evidence="10">2Fe-2S iron-sulfur cluster binding domain-containing protein</fullName>
    </submittedName>
</protein>
<evidence type="ECO:0000256" key="6">
    <source>
        <dbReference type="ARBA" id="ARBA00023004"/>
    </source>
</evidence>
<keyword evidence="5" id="KW-0249">Electron transport</keyword>
<dbReference type="InterPro" id="IPR036010">
    <property type="entry name" value="2Fe-2S_ferredoxin-like_sf"/>
</dbReference>
<dbReference type="SUPFAM" id="SSF54292">
    <property type="entry name" value="2Fe-2S ferredoxin-like"/>
    <property type="match status" value="1"/>
</dbReference>
<dbReference type="InterPro" id="IPR012675">
    <property type="entry name" value="Beta-grasp_dom_sf"/>
</dbReference>
<keyword evidence="2" id="KW-0813">Transport</keyword>
<dbReference type="GO" id="GO:0046872">
    <property type="term" value="F:metal ion binding"/>
    <property type="evidence" value="ECO:0007669"/>
    <property type="project" value="UniProtKB-KW"/>
</dbReference>
<comment type="similarity">
    <text evidence="1">Belongs to the 2Fe2S plant-type ferredoxin family.</text>
</comment>
<comment type="cofactor">
    <cofactor evidence="8">
        <name>[2Fe-2S] cluster</name>
        <dbReference type="ChEBI" id="CHEBI:190135"/>
    </cofactor>
</comment>
<keyword evidence="7" id="KW-0411">Iron-sulfur</keyword>
<name>A0A940YHU4_9BURK</name>
<evidence type="ECO:0000313" key="11">
    <source>
        <dbReference type="Proteomes" id="UP000678374"/>
    </source>
</evidence>
<reference evidence="10" key="1">
    <citation type="submission" date="2021-04" db="EMBL/GenBank/DDBJ databases">
        <title>The genome sequence of Ideonella sp. 4Y11.</title>
        <authorList>
            <person name="Liu Y."/>
        </authorList>
    </citation>
    <scope>NUCLEOTIDE SEQUENCE</scope>
    <source>
        <strain evidence="10">4Y11</strain>
    </source>
</reference>
<evidence type="ECO:0000313" key="10">
    <source>
        <dbReference type="EMBL" id="MBQ0959012.1"/>
    </source>
</evidence>
<dbReference type="EMBL" id="JAGQDE010000006">
    <property type="protein sequence ID" value="MBQ0959012.1"/>
    <property type="molecule type" value="Genomic_DNA"/>
</dbReference>
<dbReference type="CDD" id="cd00207">
    <property type="entry name" value="fer2"/>
    <property type="match status" value="1"/>
</dbReference>
<gene>
    <name evidence="10" type="ORF">KAK06_08570</name>
</gene>
<evidence type="ECO:0000256" key="3">
    <source>
        <dbReference type="ARBA" id="ARBA00022714"/>
    </source>
</evidence>
<dbReference type="InterPro" id="IPR001041">
    <property type="entry name" value="2Fe-2S_ferredoxin-type"/>
</dbReference>
<evidence type="ECO:0000259" key="9">
    <source>
        <dbReference type="PROSITE" id="PS51085"/>
    </source>
</evidence>